<dbReference type="GO" id="GO:0005886">
    <property type="term" value="C:plasma membrane"/>
    <property type="evidence" value="ECO:0007669"/>
    <property type="project" value="InterPro"/>
</dbReference>
<proteinExistence type="inferred from homology"/>
<feature type="region of interest" description="Disordered" evidence="2">
    <location>
        <begin position="204"/>
        <end position="261"/>
    </location>
</feature>
<dbReference type="Gene3D" id="3.30.479.30">
    <property type="entry name" value="Band 7 domain"/>
    <property type="match status" value="1"/>
</dbReference>
<dbReference type="EMBL" id="KL363184">
    <property type="protein sequence ID" value="KFD58549.1"/>
    <property type="molecule type" value="Genomic_DNA"/>
</dbReference>
<reference evidence="4 5" key="1">
    <citation type="journal article" date="2014" name="Nat. Genet.">
        <title>Genome and transcriptome of the porcine whipworm Trichuris suis.</title>
        <authorList>
            <person name="Jex A.R."/>
            <person name="Nejsum P."/>
            <person name="Schwarz E.M."/>
            <person name="Hu L."/>
            <person name="Young N.D."/>
            <person name="Hall R.S."/>
            <person name="Korhonen P.K."/>
            <person name="Liao S."/>
            <person name="Thamsborg S."/>
            <person name="Xia J."/>
            <person name="Xu P."/>
            <person name="Wang S."/>
            <person name="Scheerlinck J.P."/>
            <person name="Hofmann A."/>
            <person name="Sternberg P.W."/>
            <person name="Wang J."/>
            <person name="Gasser R.B."/>
        </authorList>
    </citation>
    <scope>NUCLEOTIDE SEQUENCE [LARGE SCALE GENOMIC DNA]</scope>
    <source>
        <strain evidence="4">DCEP-RM93M</strain>
    </source>
</reference>
<gene>
    <name evidence="4" type="ORF">M513_00775</name>
</gene>
<evidence type="ECO:0000256" key="2">
    <source>
        <dbReference type="SAM" id="MobiDB-lite"/>
    </source>
</evidence>
<dbReference type="InterPro" id="IPR036013">
    <property type="entry name" value="Band_7/SPFH_dom_sf"/>
</dbReference>
<evidence type="ECO:0000313" key="5">
    <source>
        <dbReference type="Proteomes" id="UP000030764"/>
    </source>
</evidence>
<dbReference type="Proteomes" id="UP000030764">
    <property type="component" value="Unassembled WGS sequence"/>
</dbReference>
<protein>
    <recommendedName>
        <fullName evidence="3">Band 7 domain-containing protein</fullName>
    </recommendedName>
</protein>
<comment type="similarity">
    <text evidence="1">Belongs to the band 7/mec-2 family.</text>
</comment>
<feature type="compositionally biased region" description="Basic and acidic residues" evidence="2">
    <location>
        <begin position="251"/>
        <end position="261"/>
    </location>
</feature>
<keyword evidence="5" id="KW-1185">Reference proteome</keyword>
<dbReference type="AlphaFoldDB" id="A0A085MMV3"/>
<dbReference type="PANTHER" id="PTHR10264">
    <property type="entry name" value="BAND 7 PROTEIN-RELATED"/>
    <property type="match status" value="1"/>
</dbReference>
<dbReference type="InterPro" id="IPR001107">
    <property type="entry name" value="Band_7"/>
</dbReference>
<organism evidence="4 5">
    <name type="scientific">Trichuris suis</name>
    <name type="common">pig whipworm</name>
    <dbReference type="NCBI Taxonomy" id="68888"/>
    <lineage>
        <taxon>Eukaryota</taxon>
        <taxon>Metazoa</taxon>
        <taxon>Ecdysozoa</taxon>
        <taxon>Nematoda</taxon>
        <taxon>Enoplea</taxon>
        <taxon>Dorylaimia</taxon>
        <taxon>Trichinellida</taxon>
        <taxon>Trichuridae</taxon>
        <taxon>Trichuris</taxon>
    </lineage>
</organism>
<evidence type="ECO:0000259" key="3">
    <source>
        <dbReference type="Pfam" id="PF01145"/>
    </source>
</evidence>
<sequence>MHGASFALDFNETQQPTGTGHRLVTWLMNFIWMLTFPLTFSCSTRILQPFESVVRYRLGKVSVHGGRRKTSGHRTLRFHVLLTQEMVPASLTVTARRQIFDPLKLVTTTKLFVQLDTLAFLQATLLDAIASTTLSELCGQRRIVSERITQNINAITFDWGIEYDVTITDVEVPKDIVEALKVEEEIVSKIYALEVARKIEKENQRTEGKLAKATQPLQVSPDASFSTSTKSENNIGFHPPNTQSKIFLPTFHERYSPDQRS</sequence>
<evidence type="ECO:0000313" key="4">
    <source>
        <dbReference type="EMBL" id="KFD58549.1"/>
    </source>
</evidence>
<dbReference type="PANTHER" id="PTHR10264:SF19">
    <property type="entry name" value="AT06885P-RELATED"/>
    <property type="match status" value="1"/>
</dbReference>
<dbReference type="InterPro" id="IPR043202">
    <property type="entry name" value="Band-7_stomatin-like"/>
</dbReference>
<name>A0A085MMV3_9BILA</name>
<dbReference type="SUPFAM" id="SSF117892">
    <property type="entry name" value="Band 7/SPFH domain"/>
    <property type="match status" value="1"/>
</dbReference>
<feature type="domain" description="Band 7" evidence="3">
    <location>
        <begin position="74"/>
        <end position="198"/>
    </location>
</feature>
<dbReference type="Pfam" id="PF01145">
    <property type="entry name" value="Band_7"/>
    <property type="match status" value="1"/>
</dbReference>
<feature type="compositionally biased region" description="Polar residues" evidence="2">
    <location>
        <begin position="215"/>
        <end position="245"/>
    </location>
</feature>
<accession>A0A085MMV3</accession>
<evidence type="ECO:0000256" key="1">
    <source>
        <dbReference type="ARBA" id="ARBA00008164"/>
    </source>
</evidence>